<dbReference type="InParanoid" id="A0A077ZNN8"/>
<organism evidence="3 4">
    <name type="scientific">Stylonychia lemnae</name>
    <name type="common">Ciliate</name>
    <dbReference type="NCBI Taxonomy" id="5949"/>
    <lineage>
        <taxon>Eukaryota</taxon>
        <taxon>Sar</taxon>
        <taxon>Alveolata</taxon>
        <taxon>Ciliophora</taxon>
        <taxon>Intramacronucleata</taxon>
        <taxon>Spirotrichea</taxon>
        <taxon>Stichotrichia</taxon>
        <taxon>Sporadotrichida</taxon>
        <taxon>Oxytrichidae</taxon>
        <taxon>Stylonychinae</taxon>
        <taxon>Stylonychia</taxon>
    </lineage>
</organism>
<keyword evidence="4" id="KW-1185">Reference proteome</keyword>
<dbReference type="AlphaFoldDB" id="A0A077ZNN8"/>
<dbReference type="PANTHER" id="PTHR12894:SF27">
    <property type="entry name" value="TRANSFORMING GROWTH FACTOR-BETA RECEPTOR-ASSOCIATED PROTEIN 1"/>
    <property type="match status" value="1"/>
</dbReference>
<protein>
    <recommendedName>
        <fullName evidence="2">Vacuolar sorting protein 39/Transforming growth factor beta receptor-associated zinc finger domain-containing protein</fullName>
    </recommendedName>
</protein>
<dbReference type="Proteomes" id="UP000039865">
    <property type="component" value="Unassembled WGS sequence"/>
</dbReference>
<dbReference type="InterPro" id="IPR032914">
    <property type="entry name" value="Vam6/VPS39/TRAP1"/>
</dbReference>
<dbReference type="PANTHER" id="PTHR12894">
    <property type="entry name" value="CNH DOMAIN CONTAINING"/>
    <property type="match status" value="1"/>
</dbReference>
<dbReference type="GO" id="GO:0005737">
    <property type="term" value="C:cytoplasm"/>
    <property type="evidence" value="ECO:0007669"/>
    <property type="project" value="TreeGrafter"/>
</dbReference>
<dbReference type="InterPro" id="IPR000547">
    <property type="entry name" value="Clathrin_H-chain/VPS_repeat"/>
</dbReference>
<reference evidence="3 4" key="1">
    <citation type="submission" date="2014-06" db="EMBL/GenBank/DDBJ databases">
        <authorList>
            <person name="Swart Estienne"/>
        </authorList>
    </citation>
    <scope>NUCLEOTIDE SEQUENCE [LARGE SCALE GENOMIC DNA]</scope>
    <source>
        <strain evidence="3 4">130c</strain>
    </source>
</reference>
<evidence type="ECO:0000313" key="4">
    <source>
        <dbReference type="Proteomes" id="UP000039865"/>
    </source>
</evidence>
<dbReference type="OrthoDB" id="5325112at2759"/>
<dbReference type="PROSITE" id="PS50236">
    <property type="entry name" value="CHCR"/>
    <property type="match status" value="1"/>
</dbReference>
<proteinExistence type="predicted"/>
<dbReference type="Pfam" id="PF10367">
    <property type="entry name" value="zf-Vps39_C"/>
    <property type="match status" value="1"/>
</dbReference>
<dbReference type="InterPro" id="IPR019453">
    <property type="entry name" value="VPS39/TGFA1_Znf"/>
</dbReference>
<evidence type="ECO:0000259" key="2">
    <source>
        <dbReference type="Pfam" id="PF10367"/>
    </source>
</evidence>
<gene>
    <name evidence="3" type="primary">Contig7703.g8215</name>
    <name evidence="3" type="ORF">STYLEM_479</name>
</gene>
<sequence>MKSQQAHKIKRKQLKVYRQQILQCIYDPMNEGGKRGSAKIDQAKYLPRSLMIAVLVGNVIQIFQANDLKTIQTFSRKAHIFCLNNAVYKPHSASGQTMTADQICVATTDKYLFFYELTTTSGQFKFEEERKNDKGMFIACNPLHLYWDDQLIYIASKKAYIIMQKEAGTVLQSIPHDKLSLPIMTLSKTKCLILANPTEALFLDETGTKKQIVFRIDQTKQIVTIVMQEMYVLIIYENSIVIYNAATGDFLEERGRLDQKLKYKNAVVNFAGNEIYAYSHHSSGGKNVALSEVHQLMEIPPQDQIEYLLSQARIQEAKEVFLTKEKKDQNFNQRLKQFNLDAGWVYLNEKLDFENAVSNFKQTDVDPSGKLDDLNRRPTVFMQKISNLNFFTQHFIKVETVNMNSQQKFNLIEKLNKAKLAIISMFEVLNAKFVGEIKKDLDKEVKFLYSKFSQIAGCIKQDKKVYLKDMISLVQTNLMKLYVEMKEKDKIYQFFQNFQRSIYLDARELEEYVTKLRSDPINSITLALVNENIDNYAQALKIWFQLRTEAINQTEGCERTVSILKQKKDISLIKQYGKWVLETIPKIGLTLFTVDPKTGEQPVDMKPDDVLEYLEQVEKESPQKDGFSYSEAYLEYIIKTGDVPDRFFTLLASLYIDRLFKLQPPKFKSTDKQTELKLYKEKLDNFLDTKTQYKQDKSQNDQFSSTVLLEKISNSWMTDEYILLLIKENRHKEAVQKLVDDGQFEKAQEFCLTRGLLNTLLTIYFQYYEEYIKKAKDADSDNKPVDSDKCRRQAKQYSTLALKLMRNNSAKNQLDPLTVLNLIPEDWDLIREECNLVSLLSSIFDHQLTIEENSKISKNLSLMEQLNAEHELNDLKSAYLVVGEEMICKVCNRKLKPNNIRIYPNGGVFHQRCAKDPSECPLTRQRFDQSISISNNRPGIKI</sequence>
<dbReference type="GO" id="GO:0016020">
    <property type="term" value="C:membrane"/>
    <property type="evidence" value="ECO:0007669"/>
    <property type="project" value="TreeGrafter"/>
</dbReference>
<dbReference type="GO" id="GO:0006914">
    <property type="term" value="P:autophagy"/>
    <property type="evidence" value="ECO:0007669"/>
    <property type="project" value="TreeGrafter"/>
</dbReference>
<evidence type="ECO:0000256" key="1">
    <source>
        <dbReference type="PROSITE-ProRule" id="PRU01006"/>
    </source>
</evidence>
<feature type="repeat" description="CHCR" evidence="1">
    <location>
        <begin position="601"/>
        <end position="776"/>
    </location>
</feature>
<dbReference type="EMBL" id="CCKQ01000457">
    <property type="protein sequence ID" value="CDW71533.1"/>
    <property type="molecule type" value="Genomic_DNA"/>
</dbReference>
<name>A0A077ZNN8_STYLE</name>
<dbReference type="GO" id="GO:0006886">
    <property type="term" value="P:intracellular protein transport"/>
    <property type="evidence" value="ECO:0007669"/>
    <property type="project" value="UniProtKB-UniRule"/>
</dbReference>
<evidence type="ECO:0000313" key="3">
    <source>
        <dbReference type="EMBL" id="CDW71533.1"/>
    </source>
</evidence>
<feature type="domain" description="Vacuolar sorting protein 39/Transforming growth factor beta receptor-associated zinc finger" evidence="2">
    <location>
        <begin position="880"/>
        <end position="916"/>
    </location>
</feature>
<dbReference type="GO" id="GO:0034058">
    <property type="term" value="P:endosomal vesicle fusion"/>
    <property type="evidence" value="ECO:0007669"/>
    <property type="project" value="TreeGrafter"/>
</dbReference>
<accession>A0A077ZNN8</accession>
<dbReference type="OMA" id="QCLECYD"/>